<keyword evidence="1" id="KW-0175">Coiled coil</keyword>
<protein>
    <submittedName>
        <fullName evidence="3">Uncharacterized protein</fullName>
    </submittedName>
</protein>
<keyword evidence="2" id="KW-0472">Membrane</keyword>
<dbReference type="EMBL" id="MN739589">
    <property type="protein sequence ID" value="QHT14773.1"/>
    <property type="molecule type" value="Genomic_DNA"/>
</dbReference>
<feature type="transmembrane region" description="Helical" evidence="2">
    <location>
        <begin position="137"/>
        <end position="155"/>
    </location>
</feature>
<reference evidence="3" key="1">
    <citation type="journal article" date="2020" name="Nature">
        <title>Giant virus diversity and host interactions through global metagenomics.</title>
        <authorList>
            <person name="Schulz F."/>
            <person name="Roux S."/>
            <person name="Paez-Espino D."/>
            <person name="Jungbluth S."/>
            <person name="Walsh D.A."/>
            <person name="Denef V.J."/>
            <person name="McMahon K.D."/>
            <person name="Konstantinidis K.T."/>
            <person name="Eloe-Fadrosh E.A."/>
            <person name="Kyrpides N.C."/>
            <person name="Woyke T."/>
        </authorList>
    </citation>
    <scope>NUCLEOTIDE SEQUENCE</scope>
    <source>
        <strain evidence="3">GVMAG-M-3300023174-141</strain>
    </source>
</reference>
<feature type="coiled-coil region" evidence="1">
    <location>
        <begin position="46"/>
        <end position="73"/>
    </location>
</feature>
<organism evidence="3">
    <name type="scientific">viral metagenome</name>
    <dbReference type="NCBI Taxonomy" id="1070528"/>
    <lineage>
        <taxon>unclassified sequences</taxon>
        <taxon>metagenomes</taxon>
        <taxon>organismal metagenomes</taxon>
    </lineage>
</organism>
<evidence type="ECO:0000256" key="1">
    <source>
        <dbReference type="SAM" id="Coils"/>
    </source>
</evidence>
<proteinExistence type="predicted"/>
<evidence type="ECO:0000256" key="2">
    <source>
        <dbReference type="SAM" id="Phobius"/>
    </source>
</evidence>
<name>A0A6C0DE91_9ZZZZ</name>
<feature type="transmembrane region" description="Helical" evidence="2">
    <location>
        <begin position="103"/>
        <end position="125"/>
    </location>
</feature>
<accession>A0A6C0DE91</accession>
<sequence>MATGINTLATDTMNIDADIQGLKDSIQDALLMGDQIVGQNSNTQVVRQAQLRNKELKETKNDLEVDIRKKEGIINRTNRDFSDVKDSLPESQTDQALHVVEDYTVAILLVSYLFAILGFITSYVIHAAEFWSGLGQALLASTIFTMLSTLILYYVF</sequence>
<dbReference type="AlphaFoldDB" id="A0A6C0DE91"/>
<keyword evidence="2" id="KW-0812">Transmembrane</keyword>
<keyword evidence="2" id="KW-1133">Transmembrane helix</keyword>
<evidence type="ECO:0000313" key="3">
    <source>
        <dbReference type="EMBL" id="QHT14773.1"/>
    </source>
</evidence>